<accession>A0ABZ3CV74</accession>
<organism evidence="1 2">
    <name type="scientific">Salinicola lusitanus</name>
    <dbReference type="NCBI Taxonomy" id="1949085"/>
    <lineage>
        <taxon>Bacteria</taxon>
        <taxon>Pseudomonadati</taxon>
        <taxon>Pseudomonadota</taxon>
        <taxon>Gammaproteobacteria</taxon>
        <taxon>Oceanospirillales</taxon>
        <taxon>Halomonadaceae</taxon>
        <taxon>Salinicola</taxon>
    </lineage>
</organism>
<reference evidence="1 2" key="1">
    <citation type="submission" date="2024-04" db="EMBL/GenBank/DDBJ databases">
        <title>Salinicola lusitanus LLJ914,a marine bacterium isolated from the Okinawa Trough.</title>
        <authorList>
            <person name="Li J."/>
        </authorList>
    </citation>
    <scope>NUCLEOTIDE SEQUENCE [LARGE SCALE GENOMIC DNA]</scope>
    <source>
        <strain evidence="1 2">LLJ914</strain>
    </source>
</reference>
<evidence type="ECO:0000313" key="1">
    <source>
        <dbReference type="EMBL" id="XAD55059.1"/>
    </source>
</evidence>
<protein>
    <recommendedName>
        <fullName evidence="3">N-acetyltransferase domain-containing protein</fullName>
    </recommendedName>
</protein>
<proteinExistence type="predicted"/>
<dbReference type="RefSeq" id="WP_342595565.1">
    <property type="nucleotide sequence ID" value="NZ_CP151919.1"/>
</dbReference>
<evidence type="ECO:0008006" key="3">
    <source>
        <dbReference type="Google" id="ProtNLM"/>
    </source>
</evidence>
<evidence type="ECO:0000313" key="2">
    <source>
        <dbReference type="Proteomes" id="UP001453229"/>
    </source>
</evidence>
<gene>
    <name evidence="1" type="ORF">AAGT95_03520</name>
</gene>
<dbReference type="EMBL" id="CP151919">
    <property type="protein sequence ID" value="XAD55059.1"/>
    <property type="molecule type" value="Genomic_DNA"/>
</dbReference>
<sequence>MFKVLPVTNPSVDSITPEVFTLIVQPESERERETVLLVNREEHHVIREGVLLCAHVTFHYQVISPRSIGSNNQGGEFSAAYDCGFVQNDPWVRLTSASVNTGGYCVVDPGWLAGRGIGTYFMNLIVQWVQQWPDAGVMPIRLLASDASGKNRKRRNQFYEQFGICFNYDCEDNKSGSSRPMQARDLSPLLEEKLETLSSKVIQKPLDAQMSEMAQEIQLLEMEVWGLKNQVKQGYAEMERASRAPFLWAAATRWTKFWRGY</sequence>
<keyword evidence="2" id="KW-1185">Reference proteome</keyword>
<dbReference type="Proteomes" id="UP001453229">
    <property type="component" value="Chromosome"/>
</dbReference>
<name>A0ABZ3CV74_9GAMM</name>